<feature type="domain" description="OmpR/PhoB-type" evidence="8">
    <location>
        <begin position="1"/>
        <end position="97"/>
    </location>
</feature>
<dbReference type="PANTHER" id="PTHR35807">
    <property type="entry name" value="TRANSCRIPTIONAL REGULATOR REDD-RELATED"/>
    <property type="match status" value="1"/>
</dbReference>
<keyword evidence="10" id="KW-1185">Reference proteome</keyword>
<dbReference type="InterPro" id="IPR008984">
    <property type="entry name" value="SMAD_FHA_dom_sf"/>
</dbReference>
<dbReference type="SUPFAM" id="SSF46894">
    <property type="entry name" value="C-terminal effector domain of the bipartite response regulators"/>
    <property type="match status" value="1"/>
</dbReference>
<dbReference type="InterPro" id="IPR016032">
    <property type="entry name" value="Sig_transdc_resp-reg_C-effctor"/>
</dbReference>
<dbReference type="InterPro" id="IPR005158">
    <property type="entry name" value="BTAD"/>
</dbReference>
<dbReference type="STRING" id="443156.SAMN04489867_2267"/>
<dbReference type="InterPro" id="IPR036388">
    <property type="entry name" value="WH-like_DNA-bd_sf"/>
</dbReference>
<dbReference type="SMART" id="SM00862">
    <property type="entry name" value="Trans_reg_C"/>
    <property type="match status" value="1"/>
</dbReference>
<dbReference type="CDD" id="cd00060">
    <property type="entry name" value="FHA"/>
    <property type="match status" value="1"/>
</dbReference>
<dbReference type="EMBL" id="LT629711">
    <property type="protein sequence ID" value="SDP38568.1"/>
    <property type="molecule type" value="Genomic_DNA"/>
</dbReference>
<dbReference type="SUPFAM" id="SSF49879">
    <property type="entry name" value="SMAD/FHA domain"/>
    <property type="match status" value="1"/>
</dbReference>
<dbReference type="PROSITE" id="PS50006">
    <property type="entry name" value="FHA_DOMAIN"/>
    <property type="match status" value="1"/>
</dbReference>
<evidence type="ECO:0000313" key="10">
    <source>
        <dbReference type="Proteomes" id="UP000199077"/>
    </source>
</evidence>
<dbReference type="AlphaFoldDB" id="A0A1H0SBF9"/>
<dbReference type="GO" id="GO:0000160">
    <property type="term" value="P:phosphorelay signal transduction system"/>
    <property type="evidence" value="ECO:0007669"/>
    <property type="project" value="InterPro"/>
</dbReference>
<gene>
    <name evidence="9" type="ORF">SAMN04489867_2267</name>
</gene>
<sequence length="375" mass="40004">MTDPARLLLLGPVDLRVGETSLALGAPRHRALLALLALASGRVKPVAAIIDELWGDDPPSTVVNVVQVYVASLRKVLAPAGLTASLVTQAPGYRLMLPPGTLDVELFDRDRAAAARRESRGDHDGAATAYRAALDQWRGTALADLDFAPYVAVERRQLEEARLATLVGWLRCLAALGAHDEALPPVEKELAANPFHEELWGLRATLLYQAGRQSDALTTLRRARRLLATELGVEPGPGLLEVERRVLAQDPELGGRMRRPPSGSAVTHVATGASAAAAVVLPDGRRLVLGRRGAVVGRHPDCEIVLDHRDVSRTHARIAATSRGHSIEDLGSTNGTAVNGEPVLPGPEGRHLSHADRIEIGPLIVRYEAGSDVTS</sequence>
<dbReference type="InterPro" id="IPR051677">
    <property type="entry name" value="AfsR-DnrI-RedD_regulator"/>
</dbReference>
<dbReference type="Pfam" id="PF00486">
    <property type="entry name" value="Trans_reg_C"/>
    <property type="match status" value="1"/>
</dbReference>
<organism evidence="9 10">
    <name type="scientific">Pedococcus dokdonensis</name>
    <dbReference type="NCBI Taxonomy" id="443156"/>
    <lineage>
        <taxon>Bacteria</taxon>
        <taxon>Bacillati</taxon>
        <taxon>Actinomycetota</taxon>
        <taxon>Actinomycetes</taxon>
        <taxon>Micrococcales</taxon>
        <taxon>Intrasporangiaceae</taxon>
        <taxon>Pedococcus</taxon>
    </lineage>
</organism>
<dbReference type="SMART" id="SM01043">
    <property type="entry name" value="BTAD"/>
    <property type="match status" value="1"/>
</dbReference>
<comment type="similarity">
    <text evidence="1">Belongs to the AfsR/DnrI/RedD regulatory family.</text>
</comment>
<feature type="DNA-binding region" description="OmpR/PhoB-type" evidence="6">
    <location>
        <begin position="1"/>
        <end position="97"/>
    </location>
</feature>
<dbReference type="CDD" id="cd15831">
    <property type="entry name" value="BTAD"/>
    <property type="match status" value="1"/>
</dbReference>
<dbReference type="Gene3D" id="2.60.200.20">
    <property type="match status" value="1"/>
</dbReference>
<keyword evidence="4 6" id="KW-0238">DNA-binding</keyword>
<proteinExistence type="inferred from homology"/>
<evidence type="ECO:0000256" key="6">
    <source>
        <dbReference type="PROSITE-ProRule" id="PRU01091"/>
    </source>
</evidence>
<dbReference type="SUPFAM" id="SSF48452">
    <property type="entry name" value="TPR-like"/>
    <property type="match status" value="1"/>
</dbReference>
<dbReference type="RefSeq" id="WP_172829392.1">
    <property type="nucleotide sequence ID" value="NZ_LT629711.1"/>
</dbReference>
<name>A0A1H0SBF9_9MICO</name>
<keyword evidence="3" id="KW-0805">Transcription regulation</keyword>
<dbReference type="GO" id="GO:0003677">
    <property type="term" value="F:DNA binding"/>
    <property type="evidence" value="ECO:0007669"/>
    <property type="project" value="UniProtKB-UniRule"/>
</dbReference>
<evidence type="ECO:0000256" key="3">
    <source>
        <dbReference type="ARBA" id="ARBA00023015"/>
    </source>
</evidence>
<keyword evidence="5" id="KW-0804">Transcription</keyword>
<evidence type="ECO:0000259" key="7">
    <source>
        <dbReference type="PROSITE" id="PS50006"/>
    </source>
</evidence>
<accession>A0A1H0SBF9</accession>
<evidence type="ECO:0000256" key="5">
    <source>
        <dbReference type="ARBA" id="ARBA00023163"/>
    </source>
</evidence>
<evidence type="ECO:0000256" key="4">
    <source>
        <dbReference type="ARBA" id="ARBA00023125"/>
    </source>
</evidence>
<dbReference type="PANTHER" id="PTHR35807:SF1">
    <property type="entry name" value="TRANSCRIPTIONAL REGULATOR REDD"/>
    <property type="match status" value="1"/>
</dbReference>
<dbReference type="InterPro" id="IPR000253">
    <property type="entry name" value="FHA_dom"/>
</dbReference>
<dbReference type="GO" id="GO:0006355">
    <property type="term" value="P:regulation of DNA-templated transcription"/>
    <property type="evidence" value="ECO:0007669"/>
    <property type="project" value="InterPro"/>
</dbReference>
<reference evidence="10" key="1">
    <citation type="submission" date="2016-10" db="EMBL/GenBank/DDBJ databases">
        <authorList>
            <person name="Varghese N."/>
            <person name="Submissions S."/>
        </authorList>
    </citation>
    <scope>NUCLEOTIDE SEQUENCE [LARGE SCALE GENOMIC DNA]</scope>
    <source>
        <strain evidence="10">DSM 22329</strain>
    </source>
</reference>
<dbReference type="PROSITE" id="PS51755">
    <property type="entry name" value="OMPR_PHOB"/>
    <property type="match status" value="1"/>
</dbReference>
<evidence type="ECO:0000256" key="2">
    <source>
        <dbReference type="ARBA" id="ARBA00022553"/>
    </source>
</evidence>
<dbReference type="Pfam" id="PF03704">
    <property type="entry name" value="BTAD"/>
    <property type="match status" value="1"/>
</dbReference>
<dbReference type="Proteomes" id="UP000199077">
    <property type="component" value="Chromosome I"/>
</dbReference>
<keyword evidence="2" id="KW-0597">Phosphoprotein</keyword>
<evidence type="ECO:0000256" key="1">
    <source>
        <dbReference type="ARBA" id="ARBA00005820"/>
    </source>
</evidence>
<dbReference type="Gene3D" id="1.10.10.10">
    <property type="entry name" value="Winged helix-like DNA-binding domain superfamily/Winged helix DNA-binding domain"/>
    <property type="match status" value="1"/>
</dbReference>
<protein>
    <submittedName>
        <fullName evidence="9">DNA-binding transcriptional activator of the SARP family</fullName>
    </submittedName>
</protein>
<dbReference type="InterPro" id="IPR001867">
    <property type="entry name" value="OmpR/PhoB-type_DNA-bd"/>
</dbReference>
<dbReference type="InterPro" id="IPR011990">
    <property type="entry name" value="TPR-like_helical_dom_sf"/>
</dbReference>
<feature type="domain" description="FHA" evidence="7">
    <location>
        <begin position="294"/>
        <end position="343"/>
    </location>
</feature>
<evidence type="ECO:0000259" key="8">
    <source>
        <dbReference type="PROSITE" id="PS51755"/>
    </source>
</evidence>
<dbReference type="Gene3D" id="1.25.40.10">
    <property type="entry name" value="Tetratricopeptide repeat domain"/>
    <property type="match status" value="1"/>
</dbReference>
<dbReference type="Pfam" id="PF00498">
    <property type="entry name" value="FHA"/>
    <property type="match status" value="1"/>
</dbReference>
<evidence type="ECO:0000313" key="9">
    <source>
        <dbReference type="EMBL" id="SDP38568.1"/>
    </source>
</evidence>
<dbReference type="SMART" id="SM00240">
    <property type="entry name" value="FHA"/>
    <property type="match status" value="1"/>
</dbReference>